<name>A0A563DEI4_9FLAO</name>
<evidence type="ECO:0000313" key="1">
    <source>
        <dbReference type="EMBL" id="TWP28361.1"/>
    </source>
</evidence>
<dbReference type="OrthoDB" id="619618at2"/>
<proteinExistence type="predicted"/>
<gene>
    <name evidence="1" type="ORF">ETU09_06085</name>
</gene>
<dbReference type="Pfam" id="PF14107">
    <property type="entry name" value="DUF4280"/>
    <property type="match status" value="1"/>
</dbReference>
<accession>A0A563DEI4</accession>
<dbReference type="RefSeq" id="WP_146292579.1">
    <property type="nucleotide sequence ID" value="NZ_SELH01000019.1"/>
</dbReference>
<evidence type="ECO:0000313" key="2">
    <source>
        <dbReference type="Proteomes" id="UP000319499"/>
    </source>
</evidence>
<keyword evidence="2" id="KW-1185">Reference proteome</keyword>
<protein>
    <submittedName>
        <fullName evidence="1">DUF4280 domain-containing protein</fullName>
    </submittedName>
</protein>
<comment type="caution">
    <text evidence="1">The sequence shown here is derived from an EMBL/GenBank/DDBJ whole genome shotgun (WGS) entry which is preliminary data.</text>
</comment>
<organism evidence="1 2">
    <name type="scientific">Apibacter muscae</name>
    <dbReference type="NCBI Taxonomy" id="2509004"/>
    <lineage>
        <taxon>Bacteria</taxon>
        <taxon>Pseudomonadati</taxon>
        <taxon>Bacteroidota</taxon>
        <taxon>Flavobacteriia</taxon>
        <taxon>Flavobacteriales</taxon>
        <taxon>Weeksellaceae</taxon>
        <taxon>Apibacter</taxon>
    </lineage>
</organism>
<dbReference type="AlphaFoldDB" id="A0A563DEI4"/>
<reference evidence="1 2" key="1">
    <citation type="submission" date="2019-02" db="EMBL/GenBank/DDBJ databases">
        <title>Apibacter muscae sp. nov.: a novel member of the house fly microbiota.</title>
        <authorList>
            <person name="Park R."/>
        </authorList>
    </citation>
    <scope>NUCLEOTIDE SEQUENCE [LARGE SCALE GENOMIC DNA]</scope>
    <source>
        <strain evidence="1 2">AL1</strain>
    </source>
</reference>
<dbReference type="Proteomes" id="UP000319499">
    <property type="component" value="Unassembled WGS sequence"/>
</dbReference>
<dbReference type="EMBL" id="SELH01000019">
    <property type="protein sequence ID" value="TWP28361.1"/>
    <property type="molecule type" value="Genomic_DNA"/>
</dbReference>
<dbReference type="InterPro" id="IPR025460">
    <property type="entry name" value="DUF4280"/>
</dbReference>
<sequence>MPQTITETATLQCNQGTAESKLSVSSQNFFFIRDHAIATEADNQTGVNIKSFGLCKLKPIPGGYLPCTPVPINWAETTKKDELNGNKILLDCSVCPCTTGGIISVKDKGHGEEQEG</sequence>